<dbReference type="PANTHER" id="PTHR37481:SF1">
    <property type="entry name" value="LIPOPOLYSACCHARIDE EXPORT SYSTEM PROTEIN LPTC"/>
    <property type="match status" value="1"/>
</dbReference>
<dbReference type="RefSeq" id="WP_110523479.1">
    <property type="nucleotide sequence ID" value="NZ_QKOE01000003.1"/>
</dbReference>
<evidence type="ECO:0000256" key="4">
    <source>
        <dbReference type="ARBA" id="ARBA00022989"/>
    </source>
</evidence>
<keyword evidence="3" id="KW-0812">Transmembrane</keyword>
<evidence type="ECO:0000313" key="7">
    <source>
        <dbReference type="Proteomes" id="UP000248259"/>
    </source>
</evidence>
<reference evidence="6 7" key="1">
    <citation type="submission" date="2018-06" db="EMBL/GenBank/DDBJ databases">
        <title>Azoarcus communis strain SWub3 genome.</title>
        <authorList>
            <person name="Zorraquino Salvo V."/>
            <person name="Toubiana D."/>
            <person name="Blumwald E."/>
        </authorList>
    </citation>
    <scope>NUCLEOTIDE SEQUENCE [LARGE SCALE GENOMIC DNA]</scope>
    <source>
        <strain evidence="6 7">SWub3</strain>
    </source>
</reference>
<dbReference type="GO" id="GO:0030288">
    <property type="term" value="C:outer membrane-bounded periplasmic space"/>
    <property type="evidence" value="ECO:0007669"/>
    <property type="project" value="TreeGrafter"/>
</dbReference>
<dbReference type="InterPro" id="IPR010664">
    <property type="entry name" value="LipoPS_assembly_LptC-rel"/>
</dbReference>
<name>A0A323UYD9_9RHOO</name>
<gene>
    <name evidence="6" type="primary">lptC</name>
    <name evidence="6" type="ORF">DNK49_06275</name>
</gene>
<dbReference type="OrthoDB" id="8589410at2"/>
<dbReference type="Pfam" id="PF06835">
    <property type="entry name" value="LptC"/>
    <property type="match status" value="1"/>
</dbReference>
<dbReference type="InterPro" id="IPR052363">
    <property type="entry name" value="LPS_export_LptC"/>
</dbReference>
<evidence type="ECO:0000256" key="2">
    <source>
        <dbReference type="ARBA" id="ARBA00022519"/>
    </source>
</evidence>
<dbReference type="PANTHER" id="PTHR37481">
    <property type="entry name" value="LIPOPOLYSACCHARIDE EXPORT SYSTEM PROTEIN LPTC"/>
    <property type="match status" value="1"/>
</dbReference>
<keyword evidence="7" id="KW-1185">Reference proteome</keyword>
<dbReference type="AlphaFoldDB" id="A0A323UYD9"/>
<dbReference type="InterPro" id="IPR026265">
    <property type="entry name" value="LptC"/>
</dbReference>
<dbReference type="NCBIfam" id="TIGR04409">
    <property type="entry name" value="LptC_YrbK"/>
    <property type="match status" value="1"/>
</dbReference>
<comment type="caution">
    <text evidence="6">The sequence shown here is derived from an EMBL/GenBank/DDBJ whole genome shotgun (WGS) entry which is preliminary data.</text>
</comment>
<dbReference type="Gene3D" id="2.60.450.10">
    <property type="entry name" value="Lipopolysaccharide (LPS) transport protein A like domain"/>
    <property type="match status" value="1"/>
</dbReference>
<evidence type="ECO:0000256" key="3">
    <source>
        <dbReference type="ARBA" id="ARBA00022692"/>
    </source>
</evidence>
<accession>A0A323UYD9</accession>
<organism evidence="6 7">
    <name type="scientific">Parazoarcus communis SWub3 = DSM 12120</name>
    <dbReference type="NCBI Taxonomy" id="1121029"/>
    <lineage>
        <taxon>Bacteria</taxon>
        <taxon>Pseudomonadati</taxon>
        <taxon>Pseudomonadota</taxon>
        <taxon>Betaproteobacteria</taxon>
        <taxon>Rhodocyclales</taxon>
        <taxon>Zoogloeaceae</taxon>
        <taxon>Parazoarcus</taxon>
    </lineage>
</organism>
<dbReference type="GO" id="GO:0015221">
    <property type="term" value="F:lipopolysaccharide transmembrane transporter activity"/>
    <property type="evidence" value="ECO:0007669"/>
    <property type="project" value="InterPro"/>
</dbReference>
<sequence length="192" mass="20981">MRASYRLYPLIALGLLAGASIWLERLSRVDETRPAAVSSDTPDFIAENTRIVGFGQDGEQRYALVANRLTHLPASDRTMVDAPRLELDNQGRRLTIHATSGEVASGAERVDFRGDVVAWRAAAPGGAEMTFRSEHLTVWPDDHRAETQQALKLTQGATTAEALGMRADNLFGTLDLVGQARVQIPRRQGSKS</sequence>
<dbReference type="GO" id="GO:0005886">
    <property type="term" value="C:plasma membrane"/>
    <property type="evidence" value="ECO:0007669"/>
    <property type="project" value="InterPro"/>
</dbReference>
<protein>
    <submittedName>
        <fullName evidence="6">LPS export ABC transporter periplasmic protein LptC</fullName>
    </submittedName>
</protein>
<proteinExistence type="predicted"/>
<keyword evidence="5" id="KW-0472">Membrane</keyword>
<dbReference type="GO" id="GO:0017089">
    <property type="term" value="F:glycolipid transfer activity"/>
    <property type="evidence" value="ECO:0007669"/>
    <property type="project" value="TreeGrafter"/>
</dbReference>
<keyword evidence="4" id="KW-1133">Transmembrane helix</keyword>
<dbReference type="Proteomes" id="UP000248259">
    <property type="component" value="Unassembled WGS sequence"/>
</dbReference>
<dbReference type="EMBL" id="QKOE01000003">
    <property type="protein sequence ID" value="PZA17464.1"/>
    <property type="molecule type" value="Genomic_DNA"/>
</dbReference>
<evidence type="ECO:0000256" key="1">
    <source>
        <dbReference type="ARBA" id="ARBA00022475"/>
    </source>
</evidence>
<keyword evidence="1" id="KW-1003">Cell membrane</keyword>
<evidence type="ECO:0000256" key="5">
    <source>
        <dbReference type="ARBA" id="ARBA00023136"/>
    </source>
</evidence>
<evidence type="ECO:0000313" key="6">
    <source>
        <dbReference type="EMBL" id="PZA17464.1"/>
    </source>
</evidence>
<keyword evidence="2" id="KW-0997">Cell inner membrane</keyword>